<evidence type="ECO:0000256" key="8">
    <source>
        <dbReference type="SAM" id="SignalP"/>
    </source>
</evidence>
<keyword evidence="3" id="KW-0472">Membrane</keyword>
<dbReference type="InterPro" id="IPR038591">
    <property type="entry name" value="NolW-like_sf"/>
</dbReference>
<dbReference type="GO" id="GO:0009279">
    <property type="term" value="C:cell outer membrane"/>
    <property type="evidence" value="ECO:0007669"/>
    <property type="project" value="UniProtKB-SubCell"/>
</dbReference>
<keyword evidence="4" id="KW-0998">Cell outer membrane</keyword>
<name>A0A2G4EZ29_9CYAN</name>
<dbReference type="InterPro" id="IPR021731">
    <property type="entry name" value="AMIN_dom"/>
</dbReference>
<evidence type="ECO:0000256" key="4">
    <source>
        <dbReference type="ARBA" id="ARBA00023237"/>
    </source>
</evidence>
<keyword evidence="1 6" id="KW-0813">Transport</keyword>
<feature type="region of interest" description="Disordered" evidence="7">
    <location>
        <begin position="134"/>
        <end position="167"/>
    </location>
</feature>
<dbReference type="Proteomes" id="UP000226442">
    <property type="component" value="Unassembled WGS sequence"/>
</dbReference>
<sequence length="806" mass="84736">MKQHLRLTGGLLSTVAGVLVAQAPVWAVPTQVTGVQVSQVNNGVNIVLATEKGDRPQVFAINNGNTYQATIINTQLRLPQGKAFRQENPAPGISSVEVTPVDANSIRVMVTGTNGVPSGQILQGQGSGIVLSVSRQGGTPQSTQAALPGSPRLNQTAPPPPGLPLSQTAPVPAPQIRTAQNPNVMLPNPEITITRNDRPPLPSEIQSQANQAPPFQPRAVAPPLGDISVSNIAPGAGNIELSSGERIPRLVLRDAPVRDVLALLARAASLNIAFTGGGASAQPGQPAAAAGAAGGSDEGPKISLDIENESVQDVFNYVLRLSGLQANRVGRTIFVGANLPIDSRNIIVRTLRLNQVRSTDAANFLSAQGAETQLPITRVTIQTVGQGNAARDVEIREPDIKAIGAKDGNGPLLLRGLSVLADSRLNSITLVGDPRKVDLAVGFLTQLDLRRRQVAVNVKVIDINLLGDNRSNSSFSFGINNNFFVNDGGSASLNFGGLQPATGGDVANGSRTTPPIVPNPFSGIDPVYDANGRITVPLTGQGVNGPGKGVFLRPTAPITNDPRRVAITDYEPGSATTSGTATFGLFPLLQYPKRFLSALQASITTQNAKILTDPTLVVQEGETANVNITDEVISNVTSQTQTTGNTSTTTVTVIKDKSGLQLGVAIDRVDDNGFVSLRVNPVIRVVGPAQALVNTGQNSNTISLLSERSLQSGLIRLRDGQTLIISGIISDQEKVTAKKIPILGDLPIIGSLFRNTTKSNQRAEVIVLLTPQILDDSDRSNFGYQNNIGPDARQLLQRSQPVQPRQ</sequence>
<dbReference type="OrthoDB" id="9779724at2"/>
<dbReference type="Pfam" id="PF11741">
    <property type="entry name" value="AMIN"/>
    <property type="match status" value="1"/>
</dbReference>
<protein>
    <submittedName>
        <fullName evidence="10">General secretion pathway protein GspD</fullName>
    </submittedName>
</protein>
<dbReference type="GO" id="GO:0015627">
    <property type="term" value="C:type II protein secretion system complex"/>
    <property type="evidence" value="ECO:0007669"/>
    <property type="project" value="TreeGrafter"/>
</dbReference>
<keyword evidence="2 8" id="KW-0732">Signal</keyword>
<feature type="compositionally biased region" description="Polar residues" evidence="7">
    <location>
        <begin position="134"/>
        <end position="145"/>
    </location>
</feature>
<evidence type="ECO:0000259" key="9">
    <source>
        <dbReference type="SMART" id="SM00965"/>
    </source>
</evidence>
<feature type="compositionally biased region" description="Low complexity" evidence="7">
    <location>
        <begin position="280"/>
        <end position="291"/>
    </location>
</feature>
<dbReference type="InterPro" id="IPR004846">
    <property type="entry name" value="T2SS/T3SS_dom"/>
</dbReference>
<dbReference type="RefSeq" id="WP_096828874.1">
    <property type="nucleotide sequence ID" value="NZ_NXIB02000079.1"/>
</dbReference>
<dbReference type="PANTHER" id="PTHR30332">
    <property type="entry name" value="PROBABLE GENERAL SECRETION PATHWAY PROTEIN D"/>
    <property type="match status" value="1"/>
</dbReference>
<dbReference type="Pfam" id="PF00263">
    <property type="entry name" value="Secretin"/>
    <property type="match status" value="1"/>
</dbReference>
<comment type="similarity">
    <text evidence="5">Belongs to the bacterial secretin family.</text>
</comment>
<evidence type="ECO:0000256" key="2">
    <source>
        <dbReference type="ARBA" id="ARBA00022729"/>
    </source>
</evidence>
<dbReference type="SMART" id="SM00965">
    <property type="entry name" value="STN"/>
    <property type="match status" value="1"/>
</dbReference>
<feature type="chain" id="PRO_5013948778" evidence="8">
    <location>
        <begin position="28"/>
        <end position="806"/>
    </location>
</feature>
<feature type="compositionally biased region" description="Polar residues" evidence="7">
    <location>
        <begin position="796"/>
        <end position="806"/>
    </location>
</feature>
<gene>
    <name evidence="10" type="ORF">CP500_014285</name>
</gene>
<dbReference type="InterPro" id="IPR005644">
    <property type="entry name" value="NolW-like"/>
</dbReference>
<dbReference type="GO" id="GO:0009306">
    <property type="term" value="P:protein secretion"/>
    <property type="evidence" value="ECO:0007669"/>
    <property type="project" value="InterPro"/>
</dbReference>
<dbReference type="Pfam" id="PF07660">
    <property type="entry name" value="STN"/>
    <property type="match status" value="1"/>
</dbReference>
<dbReference type="AlphaFoldDB" id="A0A2G4EZ29"/>
<evidence type="ECO:0000256" key="6">
    <source>
        <dbReference type="RuleBase" id="RU004004"/>
    </source>
</evidence>
<organism evidence="10 11">
    <name type="scientific">Tychonema bourrellyi FEM_GT703</name>
    <dbReference type="NCBI Taxonomy" id="2040638"/>
    <lineage>
        <taxon>Bacteria</taxon>
        <taxon>Bacillati</taxon>
        <taxon>Cyanobacteriota</taxon>
        <taxon>Cyanophyceae</taxon>
        <taxon>Oscillatoriophycideae</taxon>
        <taxon>Oscillatoriales</taxon>
        <taxon>Microcoleaceae</taxon>
        <taxon>Tychonema</taxon>
    </lineage>
</organism>
<keyword evidence="11" id="KW-1185">Reference proteome</keyword>
<comment type="caution">
    <text evidence="10">The sequence shown here is derived from an EMBL/GenBank/DDBJ whole genome shotgun (WGS) entry which is preliminary data.</text>
</comment>
<dbReference type="Gene3D" id="3.30.1370.120">
    <property type="match status" value="1"/>
</dbReference>
<accession>A0A2G4EZ29</accession>
<feature type="signal peptide" evidence="8">
    <location>
        <begin position="1"/>
        <end position="27"/>
    </location>
</feature>
<dbReference type="InterPro" id="IPR050810">
    <property type="entry name" value="Bact_Secretion_Sys_Channel"/>
</dbReference>
<evidence type="ECO:0000256" key="3">
    <source>
        <dbReference type="ARBA" id="ARBA00023136"/>
    </source>
</evidence>
<feature type="domain" description="Secretin/TonB short N-terminal" evidence="9">
    <location>
        <begin position="270"/>
        <end position="338"/>
    </location>
</feature>
<dbReference type="InterPro" id="IPR011662">
    <property type="entry name" value="Secretin/TonB_short_N"/>
</dbReference>
<dbReference type="EMBL" id="NXIB02000079">
    <property type="protein sequence ID" value="PHX54750.1"/>
    <property type="molecule type" value="Genomic_DNA"/>
</dbReference>
<evidence type="ECO:0000313" key="10">
    <source>
        <dbReference type="EMBL" id="PHX54750.1"/>
    </source>
</evidence>
<feature type="region of interest" description="Disordered" evidence="7">
    <location>
        <begin position="279"/>
        <end position="301"/>
    </location>
</feature>
<comment type="subcellular location">
    <subcellularLocation>
        <location evidence="6">Cell outer membrane</location>
    </subcellularLocation>
</comment>
<proteinExistence type="inferred from homology"/>
<evidence type="ECO:0000256" key="5">
    <source>
        <dbReference type="RuleBase" id="RU004003"/>
    </source>
</evidence>
<evidence type="ECO:0000256" key="7">
    <source>
        <dbReference type="SAM" id="MobiDB-lite"/>
    </source>
</evidence>
<dbReference type="Pfam" id="PF03958">
    <property type="entry name" value="Secretin_N"/>
    <property type="match status" value="1"/>
</dbReference>
<reference evidence="10" key="1">
    <citation type="submission" date="2017-10" db="EMBL/GenBank/DDBJ databases">
        <title>Draft genome sequence of the planktic cyanobacteria Tychonema bourrellyi isolated from alpine lentic freshwater.</title>
        <authorList>
            <person name="Tett A."/>
            <person name="Armanini F."/>
            <person name="Asnicar F."/>
            <person name="Boscaini A."/>
            <person name="Pasolli E."/>
            <person name="Zolfo M."/>
            <person name="Donati C."/>
            <person name="Salmaso N."/>
            <person name="Segata N."/>
        </authorList>
    </citation>
    <scope>NUCLEOTIDE SEQUENCE</scope>
    <source>
        <strain evidence="10">FEM_GT703</strain>
    </source>
</reference>
<dbReference type="PANTHER" id="PTHR30332:SF17">
    <property type="entry name" value="TYPE IV PILIATION SYSTEM PROTEIN DR_0774-RELATED"/>
    <property type="match status" value="1"/>
</dbReference>
<feature type="region of interest" description="Disordered" evidence="7">
    <location>
        <begin position="780"/>
        <end position="806"/>
    </location>
</feature>
<evidence type="ECO:0000313" key="11">
    <source>
        <dbReference type="Proteomes" id="UP000226442"/>
    </source>
</evidence>
<evidence type="ECO:0000256" key="1">
    <source>
        <dbReference type="ARBA" id="ARBA00022448"/>
    </source>
</evidence>